<dbReference type="SMART" id="SM00098">
    <property type="entry name" value="alkPPc"/>
    <property type="match status" value="1"/>
</dbReference>
<organism evidence="7 8">
    <name type="scientific">Pseudallescheria apiosperma</name>
    <name type="common">Scedosporium apiospermum</name>
    <dbReference type="NCBI Taxonomy" id="563466"/>
    <lineage>
        <taxon>Eukaryota</taxon>
        <taxon>Fungi</taxon>
        <taxon>Dikarya</taxon>
        <taxon>Ascomycota</taxon>
        <taxon>Pezizomycotina</taxon>
        <taxon>Sordariomycetes</taxon>
        <taxon>Hypocreomycetidae</taxon>
        <taxon>Microascales</taxon>
        <taxon>Microascaceae</taxon>
        <taxon>Scedosporium</taxon>
    </lineage>
</organism>
<evidence type="ECO:0000256" key="1">
    <source>
        <dbReference type="ARBA" id="ARBA00012647"/>
    </source>
</evidence>
<feature type="binding site" evidence="4">
    <location>
        <position position="135"/>
    </location>
    <ligand>
        <name>Mg(2+)</name>
        <dbReference type="ChEBI" id="CHEBI:18420"/>
    </ligand>
</feature>
<feature type="signal peptide" evidence="6">
    <location>
        <begin position="1"/>
        <end position="15"/>
    </location>
</feature>
<evidence type="ECO:0000313" key="7">
    <source>
        <dbReference type="EMBL" id="KEZ40639.1"/>
    </source>
</evidence>
<keyword evidence="4" id="KW-0862">Zinc</keyword>
<keyword evidence="2" id="KW-0597">Phosphoprotein</keyword>
<dbReference type="Gene3D" id="3.40.720.10">
    <property type="entry name" value="Alkaline Phosphatase, subunit A"/>
    <property type="match status" value="1"/>
</dbReference>
<comment type="similarity">
    <text evidence="5">Belongs to the alkaline phosphatase family.</text>
</comment>
<feature type="binding site" evidence="4">
    <location>
        <position position="31"/>
    </location>
    <ligand>
        <name>Mg(2+)</name>
        <dbReference type="ChEBI" id="CHEBI:18420"/>
    </ligand>
</feature>
<dbReference type="PANTHER" id="PTHR11596">
    <property type="entry name" value="ALKALINE PHOSPHATASE"/>
    <property type="match status" value="1"/>
</dbReference>
<dbReference type="EC" id="3.1.3.1" evidence="1"/>
<evidence type="ECO:0000256" key="3">
    <source>
        <dbReference type="PIRSR" id="PIRSR601952-1"/>
    </source>
</evidence>
<gene>
    <name evidence="7" type="ORF">SAPIO_CDS8562</name>
</gene>
<dbReference type="GO" id="GO:0046872">
    <property type="term" value="F:metal ion binding"/>
    <property type="evidence" value="ECO:0007669"/>
    <property type="project" value="UniProtKB-KW"/>
</dbReference>
<keyword evidence="8" id="KW-1185">Reference proteome</keyword>
<dbReference type="OrthoDB" id="7392499at2759"/>
<dbReference type="GeneID" id="27727634"/>
<evidence type="ECO:0000256" key="5">
    <source>
        <dbReference type="RuleBase" id="RU003946"/>
    </source>
</evidence>
<keyword evidence="4" id="KW-0460">Magnesium</keyword>
<comment type="cofactor">
    <cofactor evidence="4">
        <name>Mg(2+)</name>
        <dbReference type="ChEBI" id="CHEBI:18420"/>
    </cofactor>
    <text evidence="4">Binds 1 Mg(2+) ion.</text>
</comment>
<feature type="binding site" evidence="4">
    <location>
        <position position="31"/>
    </location>
    <ligand>
        <name>Zn(2+)</name>
        <dbReference type="ChEBI" id="CHEBI:29105"/>
        <label>2</label>
    </ligand>
</feature>
<dbReference type="KEGG" id="sapo:SAPIO_CDS8562"/>
<proteinExistence type="inferred from homology"/>
<dbReference type="AlphaFoldDB" id="A0A084FZX7"/>
<dbReference type="CDD" id="cd16012">
    <property type="entry name" value="ALP"/>
    <property type="match status" value="1"/>
</dbReference>
<dbReference type="HOGENOM" id="CLU_1384866_0_0_1"/>
<dbReference type="VEuPathDB" id="FungiDB:SAPIO_CDS8562"/>
<keyword evidence="6" id="KW-0732">Signal</keyword>
<accession>A0A084FZX7</accession>
<evidence type="ECO:0000256" key="6">
    <source>
        <dbReference type="SAM" id="SignalP"/>
    </source>
</evidence>
<dbReference type="PANTHER" id="PTHR11596:SF5">
    <property type="entry name" value="ALKALINE PHOSPHATASE"/>
    <property type="match status" value="1"/>
</dbReference>
<dbReference type="OMA" id="FFANIMD"/>
<name>A0A084FZX7_PSEDA</name>
<dbReference type="InterPro" id="IPR001952">
    <property type="entry name" value="Alkaline_phosphatase"/>
</dbReference>
<dbReference type="GO" id="GO:0004035">
    <property type="term" value="F:alkaline phosphatase activity"/>
    <property type="evidence" value="ECO:0007669"/>
    <property type="project" value="UniProtKB-EC"/>
</dbReference>
<dbReference type="Proteomes" id="UP000028545">
    <property type="component" value="Unassembled WGS sequence"/>
</dbReference>
<feature type="chain" id="PRO_5013357084" description="alkaline phosphatase" evidence="6">
    <location>
        <begin position="16"/>
        <end position="197"/>
    </location>
</feature>
<dbReference type="InterPro" id="IPR017850">
    <property type="entry name" value="Alkaline_phosphatase_core_sf"/>
</dbReference>
<dbReference type="PRINTS" id="PR00113">
    <property type="entry name" value="ALKPHPHTASE"/>
</dbReference>
<dbReference type="Pfam" id="PF00245">
    <property type="entry name" value="Alk_phosphatase"/>
    <property type="match status" value="1"/>
</dbReference>
<evidence type="ECO:0000256" key="4">
    <source>
        <dbReference type="PIRSR" id="PIRSR601952-2"/>
    </source>
</evidence>
<keyword evidence="4" id="KW-0479">Metal-binding</keyword>
<feature type="binding site" evidence="4">
    <location>
        <position position="137"/>
    </location>
    <ligand>
        <name>Mg(2+)</name>
        <dbReference type="ChEBI" id="CHEBI:18420"/>
    </ligand>
</feature>
<protein>
    <recommendedName>
        <fullName evidence="1">alkaline phosphatase</fullName>
        <ecNumber evidence="1">3.1.3.1</ecNumber>
    </recommendedName>
</protein>
<dbReference type="GO" id="GO:0000329">
    <property type="term" value="C:fungal-type vacuole membrane"/>
    <property type="evidence" value="ECO:0007669"/>
    <property type="project" value="TreeGrafter"/>
</dbReference>
<comment type="cofactor">
    <cofactor evidence="4">
        <name>Zn(2+)</name>
        <dbReference type="ChEBI" id="CHEBI:29105"/>
    </cofactor>
    <text evidence="4">Binds 2 Zn(2+) ions.</text>
</comment>
<dbReference type="EMBL" id="JOWA01000121">
    <property type="protein sequence ID" value="KEZ40639.1"/>
    <property type="molecule type" value="Genomic_DNA"/>
</dbReference>
<feature type="active site" description="Phosphoserine intermediate" evidence="3">
    <location>
        <position position="84"/>
    </location>
</feature>
<keyword evidence="7" id="KW-0378">Hydrolase</keyword>
<dbReference type="SUPFAM" id="SSF53649">
    <property type="entry name" value="Alkaline phosphatase-like"/>
    <property type="match status" value="1"/>
</dbReference>
<sequence length="197" mass="20386">MLLLVISTLLGIVASSPTHPKARNFIYIVPDGYGVASQVLARDYQAILHGHGHALRPNSPQLGADPLVIGTVRTQASDTLTTDSAASATAFACGVKTYNGAVGVDDDGVPVASVLEAAHLSGFKTGLVVTTRISHATPACYASHVLDRGAENDIAAQEIGYSHPLGNVVDLLLGGGRRHFLPTSEGGRRGDGVNLID</sequence>
<reference evidence="7 8" key="1">
    <citation type="journal article" date="2014" name="Genome Announc.">
        <title>Draft genome sequence of the pathogenic fungus Scedosporium apiospermum.</title>
        <authorList>
            <person name="Vandeputte P."/>
            <person name="Ghamrawi S."/>
            <person name="Rechenmann M."/>
            <person name="Iltis A."/>
            <person name="Giraud S."/>
            <person name="Fleury M."/>
            <person name="Thornton C."/>
            <person name="Delhaes L."/>
            <person name="Meyer W."/>
            <person name="Papon N."/>
            <person name="Bouchara J.P."/>
        </authorList>
    </citation>
    <scope>NUCLEOTIDE SEQUENCE [LARGE SCALE GENOMIC DNA]</scope>
    <source>
        <strain evidence="7 8">IHEM 14462</strain>
    </source>
</reference>
<comment type="caution">
    <text evidence="7">The sequence shown here is derived from an EMBL/GenBank/DDBJ whole genome shotgun (WGS) entry which is preliminary data.</text>
</comment>
<evidence type="ECO:0000313" key="8">
    <source>
        <dbReference type="Proteomes" id="UP000028545"/>
    </source>
</evidence>
<dbReference type="RefSeq" id="XP_016640438.1">
    <property type="nucleotide sequence ID" value="XM_016790175.1"/>
</dbReference>
<evidence type="ECO:0000256" key="2">
    <source>
        <dbReference type="ARBA" id="ARBA00022553"/>
    </source>
</evidence>